<dbReference type="PANTHER" id="PTHR43712">
    <property type="entry name" value="PUTATIVE (AFU_ORTHOLOGUE AFUA_4G14580)-RELATED"/>
    <property type="match status" value="1"/>
</dbReference>
<protein>
    <submittedName>
        <fullName evidence="7">Methyltransferase</fullName>
    </submittedName>
</protein>
<feature type="domain" description="O-methyltransferase C-terminal" evidence="5">
    <location>
        <begin position="114"/>
        <end position="323"/>
    </location>
</feature>
<dbReference type="AlphaFoldDB" id="A0A117P7Q7"/>
<dbReference type="Pfam" id="PF08100">
    <property type="entry name" value="Dimerisation"/>
    <property type="match status" value="1"/>
</dbReference>
<dbReference type="Gene3D" id="1.10.287.1350">
    <property type="match status" value="1"/>
</dbReference>
<dbReference type="PIRSF" id="PIRSF005739">
    <property type="entry name" value="O-mtase"/>
    <property type="match status" value="1"/>
</dbReference>
<dbReference type="GO" id="GO:0046983">
    <property type="term" value="F:protein dimerization activity"/>
    <property type="evidence" value="ECO:0007669"/>
    <property type="project" value="InterPro"/>
</dbReference>
<dbReference type="Gene3D" id="3.40.50.150">
    <property type="entry name" value="Vaccinia Virus protein VP39"/>
    <property type="match status" value="1"/>
</dbReference>
<dbReference type="Pfam" id="PF00891">
    <property type="entry name" value="Methyltransf_2"/>
    <property type="match status" value="1"/>
</dbReference>
<dbReference type="PANTHER" id="PTHR43712:SF2">
    <property type="entry name" value="O-METHYLTRANSFERASE CICE"/>
    <property type="match status" value="1"/>
</dbReference>
<dbReference type="Proteomes" id="UP000054024">
    <property type="component" value="Unassembled WGS sequence"/>
</dbReference>
<evidence type="ECO:0000256" key="1">
    <source>
        <dbReference type="ARBA" id="ARBA00022603"/>
    </source>
</evidence>
<evidence type="ECO:0000313" key="7">
    <source>
        <dbReference type="EMBL" id="KUM74534.1"/>
    </source>
</evidence>
<feature type="domain" description="O-methyltransferase dimerisation" evidence="6">
    <location>
        <begin position="16"/>
        <end position="90"/>
    </location>
</feature>
<evidence type="ECO:0000259" key="6">
    <source>
        <dbReference type="Pfam" id="PF08100"/>
    </source>
</evidence>
<dbReference type="PROSITE" id="PS51683">
    <property type="entry name" value="SAM_OMT_II"/>
    <property type="match status" value="1"/>
</dbReference>
<evidence type="ECO:0000256" key="4">
    <source>
        <dbReference type="PIRSR" id="PIRSR005739-1"/>
    </source>
</evidence>
<evidence type="ECO:0000256" key="2">
    <source>
        <dbReference type="ARBA" id="ARBA00022679"/>
    </source>
</evidence>
<proteinExistence type="predicted"/>
<evidence type="ECO:0000256" key="3">
    <source>
        <dbReference type="ARBA" id="ARBA00022691"/>
    </source>
</evidence>
<dbReference type="CDD" id="cd02440">
    <property type="entry name" value="AdoMet_MTases"/>
    <property type="match status" value="1"/>
</dbReference>
<dbReference type="InterPro" id="IPR036388">
    <property type="entry name" value="WH-like_DNA-bd_sf"/>
</dbReference>
<keyword evidence="1 7" id="KW-0489">Methyltransferase</keyword>
<dbReference type="GO" id="GO:0008171">
    <property type="term" value="F:O-methyltransferase activity"/>
    <property type="evidence" value="ECO:0007669"/>
    <property type="project" value="InterPro"/>
</dbReference>
<dbReference type="InterPro" id="IPR036390">
    <property type="entry name" value="WH_DNA-bd_sf"/>
</dbReference>
<feature type="active site" description="Proton acceptor" evidence="4">
    <location>
        <position position="250"/>
    </location>
</feature>
<evidence type="ECO:0000259" key="5">
    <source>
        <dbReference type="Pfam" id="PF00891"/>
    </source>
</evidence>
<reference evidence="7 8" key="1">
    <citation type="submission" date="2015-10" db="EMBL/GenBank/DDBJ databases">
        <title>Draft genome sequence of Streptomyces curacoi DSM 40107, type strain for the species Streptomyces curacoi.</title>
        <authorList>
            <person name="Ruckert C."/>
            <person name="Winkler A."/>
            <person name="Kalinowski J."/>
            <person name="Kampfer P."/>
            <person name="Glaeser S."/>
        </authorList>
    </citation>
    <scope>NUCLEOTIDE SEQUENCE [LARGE SCALE GENOMIC DNA]</scope>
    <source>
        <strain evidence="7 8">DSM 40107</strain>
    </source>
</reference>
<keyword evidence="2 7" id="KW-0808">Transferase</keyword>
<dbReference type="SUPFAM" id="SSF53335">
    <property type="entry name" value="S-adenosyl-L-methionine-dependent methyltransferases"/>
    <property type="match status" value="1"/>
</dbReference>
<keyword evidence="8" id="KW-1185">Reference proteome</keyword>
<dbReference type="STRING" id="146536.AQI70_16935"/>
<organism evidence="7 8">
    <name type="scientific">Streptomyces curacoi</name>
    <dbReference type="NCBI Taxonomy" id="146536"/>
    <lineage>
        <taxon>Bacteria</taxon>
        <taxon>Bacillati</taxon>
        <taxon>Actinomycetota</taxon>
        <taxon>Actinomycetes</taxon>
        <taxon>Kitasatosporales</taxon>
        <taxon>Streptomycetaceae</taxon>
        <taxon>Streptomyces</taxon>
    </lineage>
</organism>
<comment type="caution">
    <text evidence="7">The sequence shown here is derived from an EMBL/GenBank/DDBJ whole genome shotgun (WGS) entry which is preliminary data.</text>
</comment>
<dbReference type="InterPro" id="IPR029063">
    <property type="entry name" value="SAM-dependent_MTases_sf"/>
</dbReference>
<keyword evidence="3" id="KW-0949">S-adenosyl-L-methionine</keyword>
<dbReference type="RefSeq" id="WP_062150250.1">
    <property type="nucleotide sequence ID" value="NZ_KQ947988.1"/>
</dbReference>
<gene>
    <name evidence="7" type="ORF">AQI70_16935</name>
</gene>
<dbReference type="OrthoDB" id="4145676at2"/>
<accession>A0A117P7Q7</accession>
<dbReference type="SUPFAM" id="SSF46785">
    <property type="entry name" value="Winged helix' DNA-binding domain"/>
    <property type="match status" value="1"/>
</dbReference>
<dbReference type="GO" id="GO:0032259">
    <property type="term" value="P:methylation"/>
    <property type="evidence" value="ECO:0007669"/>
    <property type="project" value="UniProtKB-KW"/>
</dbReference>
<dbReference type="InterPro" id="IPR016461">
    <property type="entry name" value="COMT-like"/>
</dbReference>
<evidence type="ECO:0000313" key="8">
    <source>
        <dbReference type="Proteomes" id="UP000054024"/>
    </source>
</evidence>
<dbReference type="Gene3D" id="1.10.10.10">
    <property type="entry name" value="Winged helix-like DNA-binding domain superfamily/Winged helix DNA-binding domain"/>
    <property type="match status" value="1"/>
</dbReference>
<dbReference type="InterPro" id="IPR012967">
    <property type="entry name" value="COMT_dimerisation"/>
</dbReference>
<name>A0A117P7Q7_9ACTN</name>
<dbReference type="EMBL" id="LMWJ01000013">
    <property type="protein sequence ID" value="KUM74534.1"/>
    <property type="molecule type" value="Genomic_DNA"/>
</dbReference>
<dbReference type="InterPro" id="IPR001077">
    <property type="entry name" value="COMT_C"/>
</dbReference>
<sequence length="350" mass="36718">MAEKQAVAPPWTDLIRLVFGGMATQVVGLAVRLRLPDAIGEGERTADGLAADFESEPAAMNRLLRGLAALGVLRESKPGVFALTPVGELLRADRSPSFHSLTRMLTDPAVATAWQHLDHSVRTGGPAFDHVFGRDFFAYLADDPDLSWLYNAAMSQGTGGIAGLVAVHQDFSGVRTVVDVGGGDGTLLAAVLRAHPSLRGVLYDSAAGVAQAGEVLAAAGVADRCAVEVGDFFAAVPEGGDLYLLKSVVHGWEDERAARILAHCRRALPAHGRIVMVEHVLPDTVPADAVPTTYLNDLNLLVNGNGLERTRGDFEQLCAAAGLTVEAVTPLAGTDLWLIEAVPASADPLG</sequence>